<reference evidence="1 2" key="1">
    <citation type="submission" date="2017-02" db="EMBL/GenBank/DDBJ databases">
        <authorList>
            <person name="Peterson S.W."/>
        </authorList>
    </citation>
    <scope>NUCLEOTIDE SEQUENCE [LARGE SCALE GENOMIC DNA]</scope>
    <source>
        <strain evidence="1 2">CECT 9189</strain>
    </source>
</reference>
<dbReference type="NCBIfam" id="TIGR01551">
    <property type="entry name" value="major_capsid_P2"/>
    <property type="match status" value="1"/>
</dbReference>
<evidence type="ECO:0000313" key="1">
    <source>
        <dbReference type="EMBL" id="SJZ94605.1"/>
    </source>
</evidence>
<dbReference type="EMBL" id="FUWP01000003">
    <property type="protein sequence ID" value="SJZ94605.1"/>
    <property type="molecule type" value="Genomic_DNA"/>
</dbReference>
<protein>
    <submittedName>
        <fullName evidence="1">Phage major capsid protein, P2 family</fullName>
    </submittedName>
</protein>
<dbReference type="Pfam" id="PF05125">
    <property type="entry name" value="Phage_cap_P2"/>
    <property type="match status" value="1"/>
</dbReference>
<name>A0A1T4PSS6_9GAMM</name>
<proteinExistence type="predicted"/>
<dbReference type="AlphaFoldDB" id="A0A1T4PSS6"/>
<organism evidence="1 2">
    <name type="scientific">Photobacterium toruni</name>
    <dbReference type="NCBI Taxonomy" id="1935446"/>
    <lineage>
        <taxon>Bacteria</taxon>
        <taxon>Pseudomonadati</taxon>
        <taxon>Pseudomonadota</taxon>
        <taxon>Gammaproteobacteria</taxon>
        <taxon>Vibrionales</taxon>
        <taxon>Vibrionaceae</taxon>
        <taxon>Photobacterium</taxon>
    </lineage>
</organism>
<accession>A0A1T4PSS6</accession>
<evidence type="ECO:0000313" key="2">
    <source>
        <dbReference type="Proteomes" id="UP000191116"/>
    </source>
</evidence>
<gene>
    <name evidence="1" type="ORF">CZ814_00866</name>
</gene>
<dbReference type="RefSeq" id="WP_080173740.1">
    <property type="nucleotide sequence ID" value="NZ_AP024855.1"/>
</dbReference>
<dbReference type="InterPro" id="IPR006441">
    <property type="entry name" value="Phage_P2_GpN"/>
</dbReference>
<sequence length="347" mass="37864">MQLNQMASANLNQYAQQLAKAYGVTSSEKLFSISGPKETQLRQAILESEAFLKRITVVDVDQIVGQVVDVGALGLHTGRKADGRFNKKADIRGNTYQLKETDSCCAITWDTLSVWANSGSAGEFMKLLNNSANIAFALDMLRVGFNGISAAATTDPDTNTNGEDVNIGWQQIIATKSPDQICNLDVYLDYAGGGDYKTLDAMASDLINNYIPAQFRSHPGLTVLVGADLVAEESARIYDNADKPSEKKAAQQLPFSIAGRPAVVPPFFPGKRMVVTILTNLHIYTQKGTRHRKAEHVEDRKTFENTYLRWEGYAVGNHKCYAGFNEAKVHIGADPTPASITDTPPAE</sequence>
<dbReference type="OrthoDB" id="5464529at2"/>
<dbReference type="Proteomes" id="UP000191116">
    <property type="component" value="Unassembled WGS sequence"/>
</dbReference>